<sequence>MHLKHHLCPDQTRKELVQVRYADHTLTRTRWEDLTPQQKCIRSLAVNALRQLRAGAEFQSAISAVGLTESEVLAHLAPYYLCWDQKQRTLRCAPSDTIEVEMSFFVRDMGIRSVVTAKSQDRSLIGRYMAAVSDALEARNQSALAEFVGKRVLDAHGVAHYFETDLDKLYLYHEMQEEPEFFEIYHTEDL</sequence>
<dbReference type="AlphaFoldDB" id="A0A0H1R3Q6"/>
<organism evidence="1 2">
    <name type="scientific">Methanoculleus sediminis</name>
    <dbReference type="NCBI Taxonomy" id="1550566"/>
    <lineage>
        <taxon>Archaea</taxon>
        <taxon>Methanobacteriati</taxon>
        <taxon>Methanobacteriota</taxon>
        <taxon>Stenosarchaea group</taxon>
        <taxon>Methanomicrobia</taxon>
        <taxon>Methanomicrobiales</taxon>
        <taxon>Methanomicrobiaceae</taxon>
        <taxon>Methanoculleus</taxon>
    </lineage>
</organism>
<name>A0A0H1R3Q6_9EURY</name>
<evidence type="ECO:0000313" key="1">
    <source>
        <dbReference type="EMBL" id="KLK87362.1"/>
    </source>
</evidence>
<comment type="caution">
    <text evidence="1">The sequence shown here is derived from an EMBL/GenBank/DDBJ whole genome shotgun (WGS) entry which is preliminary data.</text>
</comment>
<dbReference type="STRING" id="1550566.SZ63_11750"/>
<proteinExistence type="predicted"/>
<protein>
    <submittedName>
        <fullName evidence="1">Uncharacterized protein</fullName>
    </submittedName>
</protein>
<dbReference type="EMBL" id="JXOJ01000008">
    <property type="protein sequence ID" value="KLK87362.1"/>
    <property type="molecule type" value="Genomic_DNA"/>
</dbReference>
<reference evidence="1 2" key="1">
    <citation type="journal article" date="2015" name="Int. J. Syst. Evol. Microbiol.">
        <title>Methanoculleus sediminis sp. nov., a methanogen from sediments near a submarine mud volcano.</title>
        <authorList>
            <person name="Chen S.C."/>
            <person name="Chen M.F."/>
            <person name="Lai M.C."/>
            <person name="Weng C.Y."/>
            <person name="Wu S.Y."/>
            <person name="Lin S."/>
            <person name="Yang T.F."/>
            <person name="Chen P.C."/>
        </authorList>
    </citation>
    <scope>NUCLEOTIDE SEQUENCE [LARGE SCALE GENOMIC DNA]</scope>
    <source>
        <strain evidence="1 2">S3Fa</strain>
    </source>
</reference>
<evidence type="ECO:0000313" key="2">
    <source>
        <dbReference type="Proteomes" id="UP000035301"/>
    </source>
</evidence>
<dbReference type="Proteomes" id="UP000035301">
    <property type="component" value="Unassembled WGS sequence"/>
</dbReference>
<dbReference type="PATRIC" id="fig|1550566.3.peg.2570"/>
<gene>
    <name evidence="1" type="ORF">SZ63_11750</name>
</gene>
<accession>A0A0H1R3Q6</accession>
<keyword evidence="2" id="KW-1185">Reference proteome</keyword>